<comment type="similarity">
    <text evidence="1 3">Belongs to the type-B carboxylesterase/lipase family.</text>
</comment>
<gene>
    <name evidence="6" type="ORF">XAT740_LOCUS45942</name>
</gene>
<keyword evidence="7" id="KW-1185">Reference proteome</keyword>
<dbReference type="EMBL" id="CAJNOR010006084">
    <property type="protein sequence ID" value="CAF1585146.1"/>
    <property type="molecule type" value="Genomic_DNA"/>
</dbReference>
<evidence type="ECO:0000256" key="1">
    <source>
        <dbReference type="ARBA" id="ARBA00005964"/>
    </source>
</evidence>
<keyword evidence="4" id="KW-0472">Membrane</keyword>
<protein>
    <recommendedName>
        <fullName evidence="3">Carboxylic ester hydrolase</fullName>
        <ecNumber evidence="3">3.1.1.-</ecNumber>
    </recommendedName>
</protein>
<dbReference type="InterPro" id="IPR002018">
    <property type="entry name" value="CarbesteraseB"/>
</dbReference>
<sequence>MERSTLYFSIIIILILNTISVALETRKGIINGRKTTYSMEYLGIQYAKTNRWQPPIDLSLDMYPNGSFDATSFGPCCLQRLSNVYIPTQDEQCLYLNIFTPLSVSRQSLLPVLVWVHGGGLRSGCSSQSIPLLYNGTNIIANSPRQSIVVVTINYRLGVLGDLYLKELNEENRTEWPTSGNYFLQDILSALRWIKVNIRDFGGDKDNVLLFGESSGANAVVDLGAVKGSSNLYQHVISQSGGSGNYLYYTNMSNALNLSNEIVQNVNCSNNDSQMKLDCLRKVSFEDLDSAYGHRQTKPVIDDYFFPFYPPLAIENGNYNENLSLIFGNNNDENAFCFVFPQMNSTELNTLLVSSMGQKWVPVVTNSYRVNKCSSNQNSTNRCCDLFNSIVTDKMFDCNVRRIYRNSYLKSNKKPNVFWYHLNCNPGICPQSSLEQGAGICTHTSEIPFVFGTISSYESSNSLNCTWDNQSRIFSNQIIQHWVSIAKDGKPLSSWSVYDFSAPKYFYITPFQEFASVLWAGNCDIFDQIEREGVHELFGNQSNHIKTSLVLYILSLFVFMRFS</sequence>
<keyword evidence="4" id="KW-0812">Transmembrane</keyword>
<dbReference type="Gene3D" id="3.40.50.1820">
    <property type="entry name" value="alpha/beta hydrolase"/>
    <property type="match status" value="1"/>
</dbReference>
<feature type="domain" description="Carboxylesterase type B" evidence="5">
    <location>
        <begin position="23"/>
        <end position="512"/>
    </location>
</feature>
<proteinExistence type="inferred from homology"/>
<dbReference type="EC" id="3.1.1.-" evidence="3"/>
<dbReference type="PANTHER" id="PTHR11559">
    <property type="entry name" value="CARBOXYLESTERASE"/>
    <property type="match status" value="1"/>
</dbReference>
<dbReference type="SUPFAM" id="SSF53474">
    <property type="entry name" value="alpha/beta-Hydrolases"/>
    <property type="match status" value="1"/>
</dbReference>
<dbReference type="InterPro" id="IPR029058">
    <property type="entry name" value="AB_hydrolase_fold"/>
</dbReference>
<evidence type="ECO:0000256" key="3">
    <source>
        <dbReference type="RuleBase" id="RU361235"/>
    </source>
</evidence>
<organism evidence="6 7">
    <name type="scientific">Adineta ricciae</name>
    <name type="common">Rotifer</name>
    <dbReference type="NCBI Taxonomy" id="249248"/>
    <lineage>
        <taxon>Eukaryota</taxon>
        <taxon>Metazoa</taxon>
        <taxon>Spiralia</taxon>
        <taxon>Gnathifera</taxon>
        <taxon>Rotifera</taxon>
        <taxon>Eurotatoria</taxon>
        <taxon>Bdelloidea</taxon>
        <taxon>Adinetida</taxon>
        <taxon>Adinetidae</taxon>
        <taxon>Adineta</taxon>
    </lineage>
</organism>
<evidence type="ECO:0000259" key="5">
    <source>
        <dbReference type="Pfam" id="PF00135"/>
    </source>
</evidence>
<name>A0A815ZMF2_ADIRI</name>
<reference evidence="6" key="1">
    <citation type="submission" date="2021-02" db="EMBL/GenBank/DDBJ databases">
        <authorList>
            <person name="Nowell W R."/>
        </authorList>
    </citation>
    <scope>NUCLEOTIDE SEQUENCE</scope>
</reference>
<dbReference type="GO" id="GO:0016787">
    <property type="term" value="F:hydrolase activity"/>
    <property type="evidence" value="ECO:0007669"/>
    <property type="project" value="UniProtKB-KW"/>
</dbReference>
<keyword evidence="4" id="KW-1133">Transmembrane helix</keyword>
<comment type="caution">
    <text evidence="6">The sequence shown here is derived from an EMBL/GenBank/DDBJ whole genome shotgun (WGS) entry which is preliminary data.</text>
</comment>
<evidence type="ECO:0000256" key="2">
    <source>
        <dbReference type="ARBA" id="ARBA00022801"/>
    </source>
</evidence>
<dbReference type="InterPro" id="IPR019826">
    <property type="entry name" value="Carboxylesterase_B_AS"/>
</dbReference>
<evidence type="ECO:0000256" key="4">
    <source>
        <dbReference type="SAM" id="Phobius"/>
    </source>
</evidence>
<evidence type="ECO:0000313" key="6">
    <source>
        <dbReference type="EMBL" id="CAF1585146.1"/>
    </source>
</evidence>
<keyword evidence="2 3" id="KW-0378">Hydrolase</keyword>
<feature type="transmembrane region" description="Helical" evidence="4">
    <location>
        <begin position="6"/>
        <end position="23"/>
    </location>
</feature>
<dbReference type="Proteomes" id="UP000663828">
    <property type="component" value="Unassembled WGS sequence"/>
</dbReference>
<dbReference type="Pfam" id="PF00135">
    <property type="entry name" value="COesterase"/>
    <property type="match status" value="1"/>
</dbReference>
<evidence type="ECO:0000313" key="7">
    <source>
        <dbReference type="Proteomes" id="UP000663828"/>
    </source>
</evidence>
<dbReference type="InterPro" id="IPR050309">
    <property type="entry name" value="Type-B_Carboxylest/Lipase"/>
</dbReference>
<accession>A0A815ZMF2</accession>
<dbReference type="PROSITE" id="PS00122">
    <property type="entry name" value="CARBOXYLESTERASE_B_1"/>
    <property type="match status" value="1"/>
</dbReference>
<dbReference type="AlphaFoldDB" id="A0A815ZMF2"/>